<dbReference type="AlphaFoldDB" id="A0A2S9J458"/>
<name>A0A2S9J458_9SPHI</name>
<dbReference type="InterPro" id="IPR004360">
    <property type="entry name" value="Glyas_Fos-R_dOase_dom"/>
</dbReference>
<dbReference type="RefSeq" id="WP_105716796.1">
    <property type="nucleotide sequence ID" value="NZ_PVBQ01000006.1"/>
</dbReference>
<dbReference type="PANTHER" id="PTHR36437:SF2">
    <property type="entry name" value="GLYOXALASE_BLEOMYCIN RESISTANCE PROTEIN_DIOXYGENASE"/>
    <property type="match status" value="1"/>
</dbReference>
<dbReference type="PANTHER" id="PTHR36437">
    <property type="entry name" value="GLYOXALASE/BLEOMYCIN RESISTANCE PROTEIN/DIOXYGENASE"/>
    <property type="match status" value="1"/>
</dbReference>
<dbReference type="OrthoDB" id="9794917at2"/>
<dbReference type="InterPro" id="IPR037523">
    <property type="entry name" value="VOC_core"/>
</dbReference>
<dbReference type="InterPro" id="IPR029068">
    <property type="entry name" value="Glyas_Bleomycin-R_OHBP_Dase"/>
</dbReference>
<evidence type="ECO:0000313" key="3">
    <source>
        <dbReference type="Proteomes" id="UP000239711"/>
    </source>
</evidence>
<reference evidence="2 3" key="1">
    <citation type="submission" date="2018-02" db="EMBL/GenBank/DDBJ databases">
        <title>The draft genome of Sphingobacterium sp. 5JN-11.</title>
        <authorList>
            <person name="Liu L."/>
            <person name="Li L."/>
            <person name="Liang L."/>
            <person name="Zhang X."/>
            <person name="Wang T."/>
        </authorList>
    </citation>
    <scope>NUCLEOTIDE SEQUENCE [LARGE SCALE GENOMIC DNA]</scope>
    <source>
        <strain evidence="2 3">5JN-11</strain>
    </source>
</reference>
<accession>A0A2S9J458</accession>
<keyword evidence="3" id="KW-1185">Reference proteome</keyword>
<dbReference type="SUPFAM" id="SSF54593">
    <property type="entry name" value="Glyoxalase/Bleomycin resistance protein/Dihydroxybiphenyl dioxygenase"/>
    <property type="match status" value="1"/>
</dbReference>
<protein>
    <submittedName>
        <fullName evidence="2">Glyoxalase</fullName>
    </submittedName>
</protein>
<dbReference type="PROSITE" id="PS51819">
    <property type="entry name" value="VOC"/>
    <property type="match status" value="1"/>
</dbReference>
<sequence>MITKATQITVLVRDVEEAKKFYAEKLGFSVCTDKMFSPDWRYLTVAPQQDNATVFELVKAETPEQQKLVGNQSGGQIFIMFQSNDIEGDYIAMKEEGVVFHGTPGMVPGGKGVGFEDLYGNQLDLYQPE</sequence>
<gene>
    <name evidence="2" type="ORF">C5745_09660</name>
</gene>
<dbReference type="Pfam" id="PF00903">
    <property type="entry name" value="Glyoxalase"/>
    <property type="match status" value="1"/>
</dbReference>
<feature type="domain" description="VOC" evidence="1">
    <location>
        <begin position="4"/>
        <end position="128"/>
    </location>
</feature>
<dbReference type="EMBL" id="PVBQ01000006">
    <property type="protein sequence ID" value="PRD47573.1"/>
    <property type="molecule type" value="Genomic_DNA"/>
</dbReference>
<dbReference type="Proteomes" id="UP000239711">
    <property type="component" value="Unassembled WGS sequence"/>
</dbReference>
<organism evidence="2 3">
    <name type="scientific">Sphingobacterium haloxyli</name>
    <dbReference type="NCBI Taxonomy" id="2100533"/>
    <lineage>
        <taxon>Bacteria</taxon>
        <taxon>Pseudomonadati</taxon>
        <taxon>Bacteroidota</taxon>
        <taxon>Sphingobacteriia</taxon>
        <taxon>Sphingobacteriales</taxon>
        <taxon>Sphingobacteriaceae</taxon>
        <taxon>Sphingobacterium</taxon>
    </lineage>
</organism>
<dbReference type="Gene3D" id="3.10.180.10">
    <property type="entry name" value="2,3-Dihydroxybiphenyl 1,2-Dioxygenase, domain 1"/>
    <property type="match status" value="1"/>
</dbReference>
<evidence type="ECO:0000313" key="2">
    <source>
        <dbReference type="EMBL" id="PRD47573.1"/>
    </source>
</evidence>
<comment type="caution">
    <text evidence="2">The sequence shown here is derived from an EMBL/GenBank/DDBJ whole genome shotgun (WGS) entry which is preliminary data.</text>
</comment>
<evidence type="ECO:0000259" key="1">
    <source>
        <dbReference type="PROSITE" id="PS51819"/>
    </source>
</evidence>
<proteinExistence type="predicted"/>